<dbReference type="Pfam" id="PF07727">
    <property type="entry name" value="RVT_2"/>
    <property type="match status" value="1"/>
</dbReference>
<evidence type="ECO:0000313" key="2">
    <source>
        <dbReference type="EMBL" id="KAL0426445.1"/>
    </source>
</evidence>
<comment type="caution">
    <text evidence="2">The sequence shown here is derived from an EMBL/GenBank/DDBJ whole genome shotgun (WGS) entry which is preliminary data.</text>
</comment>
<proteinExistence type="predicted"/>
<feature type="domain" description="Reverse transcriptase Ty1/copia-type" evidence="1">
    <location>
        <begin position="26"/>
        <end position="115"/>
    </location>
</feature>
<name>A0AAW2V9P9_9LAMI</name>
<sequence>MVSNKVLEHGLINSVILLVSLDFAVPSRSLVFVQTKGSGAVVLAIYVDDILISGSDVGIEEAKTYLRKHFATKIWGDQGISWGLKSLVASMGSTKYGCDLFQETGLLGTKPVDTPTDSNPDFWNDDGNYLEAKTKYRTLVGKIIYLTETT</sequence>
<dbReference type="InterPro" id="IPR013103">
    <property type="entry name" value="RVT_2"/>
</dbReference>
<dbReference type="EMBL" id="JACGWN010000010">
    <property type="protein sequence ID" value="KAL0426445.1"/>
    <property type="molecule type" value="Genomic_DNA"/>
</dbReference>
<organism evidence="2">
    <name type="scientific">Sesamum latifolium</name>
    <dbReference type="NCBI Taxonomy" id="2727402"/>
    <lineage>
        <taxon>Eukaryota</taxon>
        <taxon>Viridiplantae</taxon>
        <taxon>Streptophyta</taxon>
        <taxon>Embryophyta</taxon>
        <taxon>Tracheophyta</taxon>
        <taxon>Spermatophyta</taxon>
        <taxon>Magnoliopsida</taxon>
        <taxon>eudicotyledons</taxon>
        <taxon>Gunneridae</taxon>
        <taxon>Pentapetalae</taxon>
        <taxon>asterids</taxon>
        <taxon>lamiids</taxon>
        <taxon>Lamiales</taxon>
        <taxon>Pedaliaceae</taxon>
        <taxon>Sesamum</taxon>
    </lineage>
</organism>
<evidence type="ECO:0000259" key="1">
    <source>
        <dbReference type="Pfam" id="PF07727"/>
    </source>
</evidence>
<protein>
    <recommendedName>
        <fullName evidence="1">Reverse transcriptase Ty1/copia-type domain-containing protein</fullName>
    </recommendedName>
</protein>
<reference evidence="2" key="1">
    <citation type="submission" date="2020-06" db="EMBL/GenBank/DDBJ databases">
        <authorList>
            <person name="Li T."/>
            <person name="Hu X."/>
            <person name="Zhang T."/>
            <person name="Song X."/>
            <person name="Zhang H."/>
            <person name="Dai N."/>
            <person name="Sheng W."/>
            <person name="Hou X."/>
            <person name="Wei L."/>
        </authorList>
    </citation>
    <scope>NUCLEOTIDE SEQUENCE</scope>
    <source>
        <strain evidence="2">KEN1</strain>
        <tissue evidence="2">Leaf</tissue>
    </source>
</reference>
<dbReference type="AlphaFoldDB" id="A0AAW2V9P9"/>
<gene>
    <name evidence="2" type="ORF">Slati_2819300</name>
</gene>
<reference evidence="2" key="2">
    <citation type="journal article" date="2024" name="Plant">
        <title>Genomic evolution and insights into agronomic trait innovations of Sesamum species.</title>
        <authorList>
            <person name="Miao H."/>
            <person name="Wang L."/>
            <person name="Qu L."/>
            <person name="Liu H."/>
            <person name="Sun Y."/>
            <person name="Le M."/>
            <person name="Wang Q."/>
            <person name="Wei S."/>
            <person name="Zheng Y."/>
            <person name="Lin W."/>
            <person name="Duan Y."/>
            <person name="Cao H."/>
            <person name="Xiong S."/>
            <person name="Wang X."/>
            <person name="Wei L."/>
            <person name="Li C."/>
            <person name="Ma Q."/>
            <person name="Ju M."/>
            <person name="Zhao R."/>
            <person name="Li G."/>
            <person name="Mu C."/>
            <person name="Tian Q."/>
            <person name="Mei H."/>
            <person name="Zhang T."/>
            <person name="Gao T."/>
            <person name="Zhang H."/>
        </authorList>
    </citation>
    <scope>NUCLEOTIDE SEQUENCE</scope>
    <source>
        <strain evidence="2">KEN1</strain>
    </source>
</reference>
<accession>A0AAW2V9P9</accession>